<dbReference type="Proteomes" id="UP000023152">
    <property type="component" value="Unassembled WGS sequence"/>
</dbReference>
<evidence type="ECO:0000256" key="1">
    <source>
        <dbReference type="ARBA" id="ARBA00022737"/>
    </source>
</evidence>
<proteinExistence type="predicted"/>
<evidence type="ECO:0000256" key="2">
    <source>
        <dbReference type="SAM" id="Phobius"/>
    </source>
</evidence>
<keyword evidence="4" id="KW-1185">Reference proteome</keyword>
<dbReference type="Gene3D" id="1.25.40.10">
    <property type="entry name" value="Tetratricopeptide repeat domain"/>
    <property type="match status" value="1"/>
</dbReference>
<keyword evidence="1" id="KW-0677">Repeat</keyword>
<dbReference type="InterPro" id="IPR011990">
    <property type="entry name" value="TPR-like_helical_dom_sf"/>
</dbReference>
<accession>X6NWR9</accession>
<evidence type="ECO:0008006" key="5">
    <source>
        <dbReference type="Google" id="ProtNLM"/>
    </source>
</evidence>
<feature type="transmembrane region" description="Helical" evidence="2">
    <location>
        <begin position="250"/>
        <end position="270"/>
    </location>
</feature>
<dbReference type="InterPro" id="IPR002885">
    <property type="entry name" value="PPR_rpt"/>
</dbReference>
<reference evidence="3 4" key="1">
    <citation type="journal article" date="2013" name="Curr. Biol.">
        <title>The Genome of the Foraminiferan Reticulomyxa filosa.</title>
        <authorList>
            <person name="Glockner G."/>
            <person name="Hulsmann N."/>
            <person name="Schleicher M."/>
            <person name="Noegel A.A."/>
            <person name="Eichinger L."/>
            <person name="Gallinger C."/>
            <person name="Pawlowski J."/>
            <person name="Sierra R."/>
            <person name="Euteneuer U."/>
            <person name="Pillet L."/>
            <person name="Moustafa A."/>
            <person name="Platzer M."/>
            <person name="Groth M."/>
            <person name="Szafranski K."/>
            <person name="Schliwa M."/>
        </authorList>
    </citation>
    <scope>NUCLEOTIDE SEQUENCE [LARGE SCALE GENOMIC DNA]</scope>
</reference>
<name>X6NWR9_RETFI</name>
<comment type="caution">
    <text evidence="3">The sequence shown here is derived from an EMBL/GenBank/DDBJ whole genome shotgun (WGS) entry which is preliminary data.</text>
</comment>
<sequence length="362" mass="42620">MIKGCSNRCDIKQALLYFNLMIDKYHINPNLITCISLLSVCGNARDMKSAELIWDTIKNDSSIRIDEIAITSMLNVYSKCGEITKMMEILDYSQRFEQFIPINEISCTTIMSGFLRTNKIKEMFDFYDQQIPKLSLNNKINLKCEKLISLKSVGHLKMMKMLNENEEEKLSFHHQQFLNIFQNELYPNIQSKPIAISFRHMDYLIESYVLFHKKSWMEAVQDVERILFQEPNFKYDFSFWDTDARNKNQLVLNFVLMSPITACFLLRYLMTFQRDELKEKFKNSPIKIVGGKSQYSKITRIGDWRGDYDSPHKRIIENELKKWKVPIRLEQDKTNPAIWCLNGADVLLFFQAVPPGQDCLKM</sequence>
<dbReference type="EMBL" id="ASPP01005319">
    <property type="protein sequence ID" value="ETO30765.1"/>
    <property type="molecule type" value="Genomic_DNA"/>
</dbReference>
<keyword evidence="2" id="KW-1133">Transmembrane helix</keyword>
<dbReference type="PANTHER" id="PTHR47447:SF17">
    <property type="entry name" value="OS12G0638900 PROTEIN"/>
    <property type="match status" value="1"/>
</dbReference>
<dbReference type="Pfam" id="PF01535">
    <property type="entry name" value="PPR"/>
    <property type="match status" value="2"/>
</dbReference>
<dbReference type="PANTHER" id="PTHR47447">
    <property type="entry name" value="OS03G0856100 PROTEIN"/>
    <property type="match status" value="1"/>
</dbReference>
<evidence type="ECO:0000313" key="4">
    <source>
        <dbReference type="Proteomes" id="UP000023152"/>
    </source>
</evidence>
<gene>
    <name evidence="3" type="ORF">RFI_06347</name>
</gene>
<keyword evidence="2" id="KW-0472">Membrane</keyword>
<dbReference type="OrthoDB" id="9990610at2759"/>
<evidence type="ECO:0000313" key="3">
    <source>
        <dbReference type="EMBL" id="ETO30765.1"/>
    </source>
</evidence>
<protein>
    <recommendedName>
        <fullName evidence="5">Pentacotripeptide-repeat region of PRORP domain-containing protein</fullName>
    </recommendedName>
</protein>
<organism evidence="3 4">
    <name type="scientific">Reticulomyxa filosa</name>
    <dbReference type="NCBI Taxonomy" id="46433"/>
    <lineage>
        <taxon>Eukaryota</taxon>
        <taxon>Sar</taxon>
        <taxon>Rhizaria</taxon>
        <taxon>Retaria</taxon>
        <taxon>Foraminifera</taxon>
        <taxon>Monothalamids</taxon>
        <taxon>Reticulomyxidae</taxon>
        <taxon>Reticulomyxa</taxon>
    </lineage>
</organism>
<keyword evidence="2" id="KW-0812">Transmembrane</keyword>
<dbReference type="AlphaFoldDB" id="X6NWR9"/>